<feature type="transmembrane region" description="Helical" evidence="6">
    <location>
        <begin position="55"/>
        <end position="75"/>
    </location>
</feature>
<reference evidence="7 8" key="1">
    <citation type="submission" date="2020-03" db="EMBL/GenBank/DDBJ databases">
        <title>Complete genome sequence of sixteen Streptomyces strains facilitates identification of candidate genes involved in plant growth-promotion in grain legumes and cereals.</title>
        <authorList>
            <person name="Gopalakrishnan S."/>
            <person name="Thakur V."/>
            <person name="Saxena R."/>
            <person name="Vadlamudi S."/>
            <person name="Purohit S."/>
            <person name="Kumar V."/>
            <person name="Rathore A."/>
            <person name="Chitikineni A."/>
            <person name="Varshney R.K."/>
        </authorList>
    </citation>
    <scope>NUCLEOTIDE SEQUENCE [LARGE SCALE GENOMIC DNA]</scope>
    <source>
        <strain evidence="7 8">KAI-180</strain>
    </source>
</reference>
<dbReference type="GO" id="GO:0022857">
    <property type="term" value="F:transmembrane transporter activity"/>
    <property type="evidence" value="ECO:0007669"/>
    <property type="project" value="InterPro"/>
</dbReference>
<dbReference type="PANTHER" id="PTHR23513">
    <property type="entry name" value="INTEGRAL MEMBRANE EFFLUX PROTEIN-RELATED"/>
    <property type="match status" value="1"/>
</dbReference>
<dbReference type="EMBL" id="JAANNT010000001">
    <property type="protein sequence ID" value="NUV26867.1"/>
    <property type="molecule type" value="Genomic_DNA"/>
</dbReference>
<feature type="transmembrane region" description="Helical" evidence="6">
    <location>
        <begin position="87"/>
        <end position="105"/>
    </location>
</feature>
<evidence type="ECO:0000313" key="8">
    <source>
        <dbReference type="Proteomes" id="UP000540128"/>
    </source>
</evidence>
<feature type="transmembrane region" description="Helical" evidence="6">
    <location>
        <begin position="377"/>
        <end position="394"/>
    </location>
</feature>
<sequence length="420" mass="42097">MPIPDSPARPASYRTVLAVPEFRALLLAQTLATCGTVVVQTTLSVLVYARTGSALLASLAFALGFTPYLFGATLLSAVADRCPARDVLVVCQALSCAVAAAMALPGLPVPVLLALVLVLGVAAPVFQGARAAALPDLLPDGGYPLGRSLLRLVAQSTQVAGFAVGGLLLLAVPAAHALLASAAGFAGAAVLLRYGTRRRPARLGRGGSVARASLAGVRQVWAVPGLRPLLLLTWLPPALAVAPEALAAPYAAQLGAGPAGVALLLCAAPAGSVAGELLYGTLLSPATRARLLVPSAALIFVPLLGFVFRPGLLAATALLVVSGLGYPYAMALDQRTLEAAPAPLRGRALTLALAGLMAGQGLGFAAAGAVAEFLDPSLVVAGAGLLGSAVLLLCRGATRRSPVRAAPGPSTARFPNTRTA</sequence>
<dbReference type="RefSeq" id="WP_175458379.1">
    <property type="nucleotide sequence ID" value="NZ_JAANNT010000001.1"/>
</dbReference>
<keyword evidence="5 6" id="KW-0472">Membrane</keyword>
<keyword evidence="3 6" id="KW-0812">Transmembrane</keyword>
<evidence type="ECO:0000313" key="7">
    <source>
        <dbReference type="EMBL" id="NUV26867.1"/>
    </source>
</evidence>
<dbReference type="InterPro" id="IPR036259">
    <property type="entry name" value="MFS_trans_sf"/>
</dbReference>
<proteinExistence type="predicted"/>
<dbReference type="AlphaFoldDB" id="A0A7Y6C4F8"/>
<comment type="subcellular location">
    <subcellularLocation>
        <location evidence="1">Cell membrane</location>
        <topology evidence="1">Multi-pass membrane protein</topology>
    </subcellularLocation>
</comment>
<feature type="transmembrane region" description="Helical" evidence="6">
    <location>
        <begin position="351"/>
        <end position="371"/>
    </location>
</feature>
<keyword evidence="4 6" id="KW-1133">Transmembrane helix</keyword>
<feature type="transmembrane region" description="Helical" evidence="6">
    <location>
        <begin position="258"/>
        <end position="279"/>
    </location>
</feature>
<evidence type="ECO:0000256" key="5">
    <source>
        <dbReference type="ARBA" id="ARBA00023136"/>
    </source>
</evidence>
<evidence type="ECO:0000256" key="6">
    <source>
        <dbReference type="SAM" id="Phobius"/>
    </source>
</evidence>
<protein>
    <submittedName>
        <fullName evidence="7">MFS transporter</fullName>
    </submittedName>
</protein>
<comment type="caution">
    <text evidence="7">The sequence shown here is derived from an EMBL/GenBank/DDBJ whole genome shotgun (WGS) entry which is preliminary data.</text>
</comment>
<evidence type="ECO:0000256" key="1">
    <source>
        <dbReference type="ARBA" id="ARBA00004651"/>
    </source>
</evidence>
<feature type="transmembrane region" description="Helical" evidence="6">
    <location>
        <begin position="177"/>
        <end position="195"/>
    </location>
</feature>
<dbReference type="Gene3D" id="1.20.1250.20">
    <property type="entry name" value="MFS general substrate transporter like domains"/>
    <property type="match status" value="1"/>
</dbReference>
<dbReference type="Pfam" id="PF07690">
    <property type="entry name" value="MFS_1"/>
    <property type="match status" value="1"/>
</dbReference>
<dbReference type="Proteomes" id="UP000540128">
    <property type="component" value="Unassembled WGS sequence"/>
</dbReference>
<evidence type="ECO:0000256" key="2">
    <source>
        <dbReference type="ARBA" id="ARBA00022475"/>
    </source>
</evidence>
<evidence type="ECO:0000256" key="3">
    <source>
        <dbReference type="ARBA" id="ARBA00022692"/>
    </source>
</evidence>
<keyword evidence="2" id="KW-1003">Cell membrane</keyword>
<keyword evidence="8" id="KW-1185">Reference proteome</keyword>
<feature type="transmembrane region" description="Helical" evidence="6">
    <location>
        <begin position="24"/>
        <end position="49"/>
    </location>
</feature>
<feature type="transmembrane region" description="Helical" evidence="6">
    <location>
        <begin position="291"/>
        <end position="308"/>
    </location>
</feature>
<dbReference type="SUPFAM" id="SSF103473">
    <property type="entry name" value="MFS general substrate transporter"/>
    <property type="match status" value="1"/>
</dbReference>
<feature type="transmembrane region" description="Helical" evidence="6">
    <location>
        <begin position="229"/>
        <end position="252"/>
    </location>
</feature>
<evidence type="ECO:0000256" key="4">
    <source>
        <dbReference type="ARBA" id="ARBA00022989"/>
    </source>
</evidence>
<dbReference type="InterPro" id="IPR011701">
    <property type="entry name" value="MFS"/>
</dbReference>
<dbReference type="PANTHER" id="PTHR23513:SF11">
    <property type="entry name" value="STAPHYLOFERRIN A TRANSPORTER"/>
    <property type="match status" value="1"/>
</dbReference>
<accession>A0A7Y6C4F8</accession>
<organism evidence="7 8">
    <name type="scientific">Streptomyces odorifer</name>
    <dbReference type="NCBI Taxonomy" id="53450"/>
    <lineage>
        <taxon>Bacteria</taxon>
        <taxon>Bacillati</taxon>
        <taxon>Actinomycetota</taxon>
        <taxon>Actinomycetes</taxon>
        <taxon>Kitasatosporales</taxon>
        <taxon>Streptomycetaceae</taxon>
        <taxon>Streptomyces</taxon>
        <taxon>Streptomyces albidoflavus group</taxon>
    </lineage>
</organism>
<name>A0A7Y6C4F8_9ACTN</name>
<feature type="transmembrane region" description="Helical" evidence="6">
    <location>
        <begin position="314"/>
        <end position="331"/>
    </location>
</feature>
<gene>
    <name evidence="7" type="ORF">G6W59_00590</name>
</gene>
<dbReference type="GO" id="GO:0005886">
    <property type="term" value="C:plasma membrane"/>
    <property type="evidence" value="ECO:0007669"/>
    <property type="project" value="UniProtKB-SubCell"/>
</dbReference>
<feature type="transmembrane region" description="Helical" evidence="6">
    <location>
        <begin position="111"/>
        <end position="129"/>
    </location>
</feature>